<dbReference type="Pfam" id="PF00395">
    <property type="entry name" value="SLH"/>
    <property type="match status" value="2"/>
</dbReference>
<feature type="domain" description="SLH" evidence="2">
    <location>
        <begin position="22"/>
        <end position="82"/>
    </location>
</feature>
<dbReference type="InterPro" id="IPR051465">
    <property type="entry name" value="Cell_Envelope_Struct_Comp"/>
</dbReference>
<feature type="signal peptide" evidence="1">
    <location>
        <begin position="1"/>
        <end position="24"/>
    </location>
</feature>
<evidence type="ECO:0000259" key="2">
    <source>
        <dbReference type="PROSITE" id="PS51272"/>
    </source>
</evidence>
<evidence type="ECO:0000313" key="4">
    <source>
        <dbReference type="Proteomes" id="UP000177614"/>
    </source>
</evidence>
<dbReference type="PANTHER" id="PTHR43308">
    <property type="entry name" value="OUTER MEMBRANE PROTEIN ALPHA-RELATED"/>
    <property type="match status" value="1"/>
</dbReference>
<dbReference type="InterPro" id="IPR001119">
    <property type="entry name" value="SLH_dom"/>
</dbReference>
<protein>
    <recommendedName>
        <fullName evidence="2">SLH domain-containing protein</fullName>
    </recommendedName>
</protein>
<evidence type="ECO:0000313" key="3">
    <source>
        <dbReference type="EMBL" id="OGC82336.1"/>
    </source>
</evidence>
<dbReference type="Proteomes" id="UP000177614">
    <property type="component" value="Unassembled WGS sequence"/>
</dbReference>
<comment type="caution">
    <text evidence="3">The sequence shown here is derived from an EMBL/GenBank/DDBJ whole genome shotgun (WGS) entry which is preliminary data.</text>
</comment>
<evidence type="ECO:0000256" key="1">
    <source>
        <dbReference type="SAM" id="SignalP"/>
    </source>
</evidence>
<keyword evidence="1" id="KW-0732">Signal</keyword>
<feature type="chain" id="PRO_5009515366" description="SLH domain-containing protein" evidence="1">
    <location>
        <begin position="25"/>
        <end position="234"/>
    </location>
</feature>
<organism evidence="3 4">
    <name type="scientific">Candidatus Abawacabacteria bacterium RBG_16_42_10</name>
    <dbReference type="NCBI Taxonomy" id="1817814"/>
    <lineage>
        <taxon>Bacteria</taxon>
        <taxon>Candidatus Abawacaibacteriota</taxon>
    </lineage>
</organism>
<dbReference type="STRING" id="1817814.A2V81_02275"/>
<feature type="domain" description="SLH" evidence="2">
    <location>
        <begin position="83"/>
        <end position="146"/>
    </location>
</feature>
<reference evidence="3 4" key="1">
    <citation type="journal article" date="2016" name="Nat. Commun.">
        <title>Thousands of microbial genomes shed light on interconnected biogeochemical processes in an aquifer system.</title>
        <authorList>
            <person name="Anantharaman K."/>
            <person name="Brown C.T."/>
            <person name="Hug L.A."/>
            <person name="Sharon I."/>
            <person name="Castelle C.J."/>
            <person name="Probst A.J."/>
            <person name="Thomas B.C."/>
            <person name="Singh A."/>
            <person name="Wilkins M.J."/>
            <person name="Karaoz U."/>
            <person name="Brodie E.L."/>
            <person name="Williams K.H."/>
            <person name="Hubbard S.S."/>
            <person name="Banfield J.F."/>
        </authorList>
    </citation>
    <scope>NUCLEOTIDE SEQUENCE [LARGE SCALE GENOMIC DNA]</scope>
</reference>
<proteinExistence type="predicted"/>
<gene>
    <name evidence="3" type="ORF">A2V81_02275</name>
</gene>
<dbReference type="PROSITE" id="PS51272">
    <property type="entry name" value="SLH"/>
    <property type="match status" value="2"/>
</dbReference>
<sequence length="234" mass="26161">MYRSPIKILTIVVSFLFGISTAFAAFTDVSSSHPDYEAINYLQTQGFISGSEDGLFHPELGLTRCELTKIALKTAGIALITPPTSTFPDVSISSWCHAYAYTARSNGILQGYPDGTFKPNNKVTEIEALKIILNSLGAQLLSVTQQRYIDVRTTDWWAPYIEYVRTYNLSDMPTSDYYGIQNQFLRAKMARVLYRGLMVKQTGQPFAADFDSSLDDLDSTLADLDTIDWDSWGI</sequence>
<accession>A0A1F4XL04</accession>
<dbReference type="EMBL" id="MEWR01000008">
    <property type="protein sequence ID" value="OGC82336.1"/>
    <property type="molecule type" value="Genomic_DNA"/>
</dbReference>
<name>A0A1F4XL04_9BACT</name>
<dbReference type="AlphaFoldDB" id="A0A1F4XL04"/>